<organism evidence="1">
    <name type="scientific">marine sediment metagenome</name>
    <dbReference type="NCBI Taxonomy" id="412755"/>
    <lineage>
        <taxon>unclassified sequences</taxon>
        <taxon>metagenomes</taxon>
        <taxon>ecological metagenomes</taxon>
    </lineage>
</organism>
<comment type="caution">
    <text evidence="1">The sequence shown here is derived from an EMBL/GenBank/DDBJ whole genome shotgun (WGS) entry which is preliminary data.</text>
</comment>
<dbReference type="Gene3D" id="3.90.1690.10">
    <property type="entry name" value="phage-related protein like domain"/>
    <property type="match status" value="1"/>
</dbReference>
<dbReference type="InterPro" id="IPR053738">
    <property type="entry name" value="Lambda_capsid_assembly"/>
</dbReference>
<evidence type="ECO:0008006" key="2">
    <source>
        <dbReference type="Google" id="ProtNLM"/>
    </source>
</evidence>
<protein>
    <recommendedName>
        <fullName evidence="2">Bacteriophage Mu GpT domain-containing protein</fullName>
    </recommendedName>
</protein>
<dbReference type="EMBL" id="LAZR01020511">
    <property type="protein sequence ID" value="KKL88626.1"/>
    <property type="molecule type" value="Genomic_DNA"/>
</dbReference>
<accession>A0A0F9GDN3</accession>
<evidence type="ECO:0000313" key="1">
    <source>
        <dbReference type="EMBL" id="KKL88626.1"/>
    </source>
</evidence>
<proteinExistence type="predicted"/>
<sequence length="309" mass="34452">MFNVQKSNVKVDKFLTALTVRYDNSEFVGNDLFPEFKVDKESDKYRIFNKDGWFTGAPKKADGAITEEATLSYDEGTYVTYERAIKDIVTERAMQNADAPVRPKIDTTNFLTEKIVISQELDQWILASGTSGLNQSGYRSVLTATTAWVEGTAPDILGDLSTAIKQISKAIGRRPNRIYFNTEISEAGALDDKIVEILKIRTDAMVTGNGLPASLRGMRVLIVDALYNTSDPGITEAYEYIIGNNAVCAWVNPGHPLTFGRTFVSKTFLVRRWFDGDREGEFIKVNKVYSPKIMSLDSGYIFTKIVDGT</sequence>
<gene>
    <name evidence="1" type="ORF">LCGC14_1922840</name>
</gene>
<dbReference type="AlphaFoldDB" id="A0A0F9GDN3"/>
<reference evidence="1" key="1">
    <citation type="journal article" date="2015" name="Nature">
        <title>Complex archaea that bridge the gap between prokaryotes and eukaryotes.</title>
        <authorList>
            <person name="Spang A."/>
            <person name="Saw J.H."/>
            <person name="Jorgensen S.L."/>
            <person name="Zaremba-Niedzwiedzka K."/>
            <person name="Martijn J."/>
            <person name="Lind A.E."/>
            <person name="van Eijk R."/>
            <person name="Schleper C."/>
            <person name="Guy L."/>
            <person name="Ettema T.J."/>
        </authorList>
    </citation>
    <scope>NUCLEOTIDE SEQUENCE</scope>
</reference>
<name>A0A0F9GDN3_9ZZZZ</name>